<dbReference type="GO" id="GO:0004622">
    <property type="term" value="F:phosphatidylcholine lysophospholipase activity"/>
    <property type="evidence" value="ECO:0007669"/>
    <property type="project" value="TreeGrafter"/>
</dbReference>
<feature type="domain" description="SGNH hydrolase-type esterase" evidence="1">
    <location>
        <begin position="5"/>
        <end position="192"/>
    </location>
</feature>
<dbReference type="PANTHER" id="PTHR30383">
    <property type="entry name" value="THIOESTERASE 1/PROTEASE 1/LYSOPHOSPHOLIPASE L1"/>
    <property type="match status" value="1"/>
</dbReference>
<dbReference type="InterPro" id="IPR013830">
    <property type="entry name" value="SGNH_hydro"/>
</dbReference>
<evidence type="ECO:0000313" key="2">
    <source>
        <dbReference type="EMBL" id="HCS93956.1"/>
    </source>
</evidence>
<comment type="caution">
    <text evidence="2">The sequence shown here is derived from an EMBL/GenBank/DDBJ whole genome shotgun (WGS) entry which is preliminary data.</text>
</comment>
<evidence type="ECO:0000313" key="3">
    <source>
        <dbReference type="Proteomes" id="UP000262195"/>
    </source>
</evidence>
<dbReference type="SUPFAM" id="SSF52266">
    <property type="entry name" value="SGNH hydrolase"/>
    <property type="match status" value="1"/>
</dbReference>
<dbReference type="CDD" id="cd01834">
    <property type="entry name" value="SGNH_hydrolase_like_2"/>
    <property type="match status" value="1"/>
</dbReference>
<dbReference type="STRING" id="1121105.GCA_000421665_01140"/>
<dbReference type="AlphaFoldDB" id="A0A3D4S5P1"/>
<dbReference type="Pfam" id="PF13472">
    <property type="entry name" value="Lipase_GDSL_2"/>
    <property type="match status" value="1"/>
</dbReference>
<protein>
    <submittedName>
        <fullName evidence="2">GDSL family lipase</fullName>
    </submittedName>
</protein>
<dbReference type="InterPro" id="IPR036514">
    <property type="entry name" value="SGNH_hydro_sf"/>
</dbReference>
<dbReference type="EMBL" id="DQHO01000028">
    <property type="protein sequence ID" value="HCS93956.1"/>
    <property type="molecule type" value="Genomic_DNA"/>
</dbReference>
<name>A0A3D4S5P1_9ENTE</name>
<sequence>MKILFYGDSITDAGRDRTDPHNLGPGYPAKIAEWLAINQLEKTFEVINRGIGGDRTNELLERIEEDCLDEKPDLVSLLVGINDTWHNLEGKTFATAEEAHRFEVNYRSLVDQILQLGKPLIILEPYLLPHPKERLQWRVDLDPKIQIIRQIALEHHLPFVPLDGILHSYAVDLGCQAITGEDGVHPTDLGFELITKAWLDVAIRHHLI</sequence>
<dbReference type="RefSeq" id="WP_022796402.1">
    <property type="nucleotide sequence ID" value="NZ_JBQEAI010000065.1"/>
</dbReference>
<accession>A0A3D4S5P1</accession>
<organism evidence="2 3">
    <name type="scientific">Bavariicoccus seileri</name>
    <dbReference type="NCBI Taxonomy" id="549685"/>
    <lineage>
        <taxon>Bacteria</taxon>
        <taxon>Bacillati</taxon>
        <taxon>Bacillota</taxon>
        <taxon>Bacilli</taxon>
        <taxon>Lactobacillales</taxon>
        <taxon>Enterococcaceae</taxon>
        <taxon>Bavariicoccus</taxon>
    </lineage>
</organism>
<evidence type="ECO:0000259" key="1">
    <source>
        <dbReference type="Pfam" id="PF13472"/>
    </source>
</evidence>
<dbReference type="Proteomes" id="UP000262195">
    <property type="component" value="Unassembled WGS sequence"/>
</dbReference>
<dbReference type="GO" id="GO:0006629">
    <property type="term" value="P:lipid metabolic process"/>
    <property type="evidence" value="ECO:0007669"/>
    <property type="project" value="InterPro"/>
</dbReference>
<dbReference type="PANTHER" id="PTHR30383:SF5">
    <property type="entry name" value="SGNH HYDROLASE-TYPE ESTERASE DOMAIN-CONTAINING PROTEIN"/>
    <property type="match status" value="1"/>
</dbReference>
<gene>
    <name evidence="2" type="ORF">DIW15_04525</name>
</gene>
<reference evidence="2 3" key="1">
    <citation type="journal article" date="2018" name="Nat. Biotechnol.">
        <title>A standardized bacterial taxonomy based on genome phylogeny substantially revises the tree of life.</title>
        <authorList>
            <person name="Parks D.H."/>
            <person name="Chuvochina M."/>
            <person name="Waite D.W."/>
            <person name="Rinke C."/>
            <person name="Skarshewski A."/>
            <person name="Chaumeil P.A."/>
            <person name="Hugenholtz P."/>
        </authorList>
    </citation>
    <scope>NUCLEOTIDE SEQUENCE [LARGE SCALE GENOMIC DNA]</scope>
    <source>
        <strain evidence="2">UBA11306</strain>
    </source>
</reference>
<dbReference type="PROSITE" id="PS01098">
    <property type="entry name" value="LIPASE_GDSL_SER"/>
    <property type="match status" value="1"/>
</dbReference>
<proteinExistence type="predicted"/>
<dbReference type="InterPro" id="IPR051532">
    <property type="entry name" value="Ester_Hydrolysis_Enzymes"/>
</dbReference>
<dbReference type="InterPro" id="IPR008265">
    <property type="entry name" value="Lipase_GDSL_AS"/>
</dbReference>
<dbReference type="Gene3D" id="3.40.50.1110">
    <property type="entry name" value="SGNH hydrolase"/>
    <property type="match status" value="1"/>
</dbReference>